<evidence type="ECO:0000256" key="9">
    <source>
        <dbReference type="ARBA" id="ARBA00023204"/>
    </source>
</evidence>
<evidence type="ECO:0000313" key="12">
    <source>
        <dbReference type="Proteomes" id="UP000502196"/>
    </source>
</evidence>
<evidence type="ECO:0000256" key="2">
    <source>
        <dbReference type="ARBA" id="ARBA00022741"/>
    </source>
</evidence>
<gene>
    <name evidence="11" type="ORF">COOX1_0599</name>
</gene>
<evidence type="ECO:0000256" key="3">
    <source>
        <dbReference type="ARBA" id="ARBA00022763"/>
    </source>
</evidence>
<dbReference type="RefSeq" id="WP_170084885.1">
    <property type="nucleotide sequence ID" value="NZ_CP047972.1"/>
</dbReference>
<dbReference type="GO" id="GO:0003678">
    <property type="term" value="F:DNA helicase activity"/>
    <property type="evidence" value="ECO:0007669"/>
    <property type="project" value="UniProtKB-EC"/>
</dbReference>
<dbReference type="InterPro" id="IPR038726">
    <property type="entry name" value="PDDEXK_AddAB-type"/>
</dbReference>
<dbReference type="InterPro" id="IPR027417">
    <property type="entry name" value="P-loop_NTPase"/>
</dbReference>
<dbReference type="SUPFAM" id="SSF52540">
    <property type="entry name" value="P-loop containing nucleoside triphosphate hydrolases"/>
    <property type="match status" value="1"/>
</dbReference>
<keyword evidence="3" id="KW-0227">DNA damage</keyword>
<keyword evidence="4 11" id="KW-0378">Hydrolase</keyword>
<name>A0A6F9E1X1_9BACL</name>
<keyword evidence="2" id="KW-0547">Nucleotide-binding</keyword>
<dbReference type="Gene3D" id="3.90.320.10">
    <property type="match status" value="1"/>
</dbReference>
<dbReference type="Proteomes" id="UP000502196">
    <property type="component" value="Chromosome"/>
</dbReference>
<dbReference type="EC" id="3.6.4.12" evidence="11"/>
<proteinExistence type="predicted"/>
<evidence type="ECO:0000313" key="11">
    <source>
        <dbReference type="EMBL" id="CAB3390810.1"/>
    </source>
</evidence>
<dbReference type="Pfam" id="PF12705">
    <property type="entry name" value="PDDEXK_1"/>
    <property type="match status" value="1"/>
</dbReference>
<dbReference type="GO" id="GO:0003677">
    <property type="term" value="F:DNA binding"/>
    <property type="evidence" value="ECO:0007669"/>
    <property type="project" value="UniProtKB-KW"/>
</dbReference>
<accession>A0A6F9E1X1</accession>
<sequence>MSTRRQIVAGSPFDRSETAPGAGVLWLVPDGAVARAVRDRWLEVADSLGSGRVWTLEEAAASVLSAAGERWIPISRAVRMRLVGRAMARLGAPCGGPALDPLAWPGVRRRAARLIQRLREAEIPPEILEEAAEGLPRREAGRVRWLAGLLRAVVEAQGMRGGAADEAEMLGRAAALLGERPLPEWLPGVSRVVVYGFSRLSAAAVRFVAAIRGVEAVEVCLPPVEIPGVLSDSGPLERGGWRLLTRQGFTMQPGGNLLPQGGRRPAAASLAFPDEASQWSGVAGWVADRLAEGLLPRRIAVVTSRPPTPDSALVRALADRGISLAEPVVRPGTAAPLIQFVLSLLELAQGLWSRAALFTVASDVYAPDGRPRHWVLARRADPRLERAGADGWMAGVRRALEAETDLLPGERRELEDVLTWLAQLRDRLAAMPEKGSLSEWADALEGLLEEMEVERALRRRAREAGSEEWEGIRQDLEAYAVLRAMLREWRETDSWVGWPGRCTRGEWARWLREELEGRRLIVRPGQEDGIRVVSPETAWVLDLEAAVVPDVNEGIWPPPEREEGFPESLYDVLERRGYEWPRPAEVRTQHEEHLLRLLATPGIQVALTYIEAEGKLPSRILEQLWRSGQCLPGGGQEFGSVAGLPQQPGDPREAGPPFAHVAQWREWEAQRALAAGAPEIWMDAPADPVGDPLSGRWRRLAAKAMIEKLRESPEFSPWEGRLSSDFAQAEFGQRFSEDRVYSVSMFNDYGTCPFRFLLRRVWKIEVERGAREPLDALEAGLLYHRVLSGLFREVRDLAEAGDGNLWFDIDRVLGLLDRRWGEEVQALEERLGLKEFPTWSLQRERMRNRIWKWVAYDWSQRRGSGLRPRYFEWAFGGEDDSSDPASSPTPMAVEGLLFQGRVDRIDADAQGRFIVYDYKRTTGGGRHGKAAIAKGIDVQLPLYMEIVRQALYPDGEPLGAAYYGIERPDRQKEGLWRKGADHGLGPRVGLGDEEWRALINQALDYILEYHGRMRAGDYPVAPGACLERSCEFGHACRKHDVLLLRKGVGSQGEDQSGAEAD</sequence>
<evidence type="ECO:0000256" key="1">
    <source>
        <dbReference type="ARBA" id="ARBA00022722"/>
    </source>
</evidence>
<organism evidence="11 12">
    <name type="scientific">Kyrpidia spormannii</name>
    <dbReference type="NCBI Taxonomy" id="2055160"/>
    <lineage>
        <taxon>Bacteria</taxon>
        <taxon>Bacillati</taxon>
        <taxon>Bacillota</taxon>
        <taxon>Bacilli</taxon>
        <taxon>Bacillales</taxon>
        <taxon>Alicyclobacillaceae</taxon>
        <taxon>Kyrpidia</taxon>
    </lineage>
</organism>
<keyword evidence="9" id="KW-0234">DNA repair</keyword>
<keyword evidence="5 11" id="KW-0347">Helicase</keyword>
<keyword evidence="1" id="KW-0540">Nuclease</keyword>
<evidence type="ECO:0000259" key="10">
    <source>
        <dbReference type="Pfam" id="PF12705"/>
    </source>
</evidence>
<evidence type="ECO:0000256" key="7">
    <source>
        <dbReference type="ARBA" id="ARBA00022840"/>
    </source>
</evidence>
<keyword evidence="6" id="KW-0269">Exonuclease</keyword>
<evidence type="ECO:0000256" key="8">
    <source>
        <dbReference type="ARBA" id="ARBA00023125"/>
    </source>
</evidence>
<dbReference type="InterPro" id="IPR011604">
    <property type="entry name" value="PDDEXK-like_dom_sf"/>
</dbReference>
<evidence type="ECO:0000256" key="4">
    <source>
        <dbReference type="ARBA" id="ARBA00022801"/>
    </source>
</evidence>
<dbReference type="GO" id="GO:0006281">
    <property type="term" value="P:DNA repair"/>
    <property type="evidence" value="ECO:0007669"/>
    <property type="project" value="UniProtKB-KW"/>
</dbReference>
<evidence type="ECO:0000256" key="5">
    <source>
        <dbReference type="ARBA" id="ARBA00022806"/>
    </source>
</evidence>
<reference evidence="11 12" key="1">
    <citation type="submission" date="2020-04" db="EMBL/GenBank/DDBJ databases">
        <authorList>
            <person name="Hogendoorn C."/>
        </authorList>
    </citation>
    <scope>NUCLEOTIDE SEQUENCE [LARGE SCALE GENOMIC DNA]</scope>
    <source>
        <strain evidence="11">COOX1</strain>
    </source>
</reference>
<feature type="domain" description="PD-(D/E)XK endonuclease-like" evidence="10">
    <location>
        <begin position="742"/>
        <end position="1037"/>
    </location>
</feature>
<dbReference type="EMBL" id="LR792683">
    <property type="protein sequence ID" value="CAB3390810.1"/>
    <property type="molecule type" value="Genomic_DNA"/>
</dbReference>
<dbReference type="AlphaFoldDB" id="A0A6F9E1X1"/>
<keyword evidence="7" id="KW-0067">ATP-binding</keyword>
<evidence type="ECO:0000256" key="6">
    <source>
        <dbReference type="ARBA" id="ARBA00022839"/>
    </source>
</evidence>
<keyword evidence="8" id="KW-0238">DNA-binding</keyword>
<protein>
    <submittedName>
        <fullName evidence="11">ATP-dependent helicase/deoxyribonuclease subunit B</fullName>
        <ecNumber evidence="11">3.1.-.-</ecNumber>
        <ecNumber evidence="11">3.6.4.12</ecNumber>
    </submittedName>
</protein>
<dbReference type="GO" id="GO:0004527">
    <property type="term" value="F:exonuclease activity"/>
    <property type="evidence" value="ECO:0007669"/>
    <property type="project" value="UniProtKB-KW"/>
</dbReference>
<dbReference type="GO" id="GO:0005524">
    <property type="term" value="F:ATP binding"/>
    <property type="evidence" value="ECO:0007669"/>
    <property type="project" value="UniProtKB-KW"/>
</dbReference>
<dbReference type="EC" id="3.1.-.-" evidence="11"/>